<dbReference type="KEGG" id="luo:HHL09_06625"/>
<keyword evidence="5" id="KW-0418">Kinase</keyword>
<dbReference type="Pfam" id="PF00989">
    <property type="entry name" value="PAS"/>
    <property type="match status" value="1"/>
</dbReference>
<evidence type="ECO:0000256" key="5">
    <source>
        <dbReference type="ARBA" id="ARBA00022777"/>
    </source>
</evidence>
<dbReference type="InterPro" id="IPR003594">
    <property type="entry name" value="HATPase_dom"/>
</dbReference>
<protein>
    <recommendedName>
        <fullName evidence="2">histidine kinase</fullName>
        <ecNumber evidence="2">2.7.13.3</ecNumber>
    </recommendedName>
</protein>
<dbReference type="SMART" id="SM00388">
    <property type="entry name" value="HisKA"/>
    <property type="match status" value="1"/>
</dbReference>
<evidence type="ECO:0000256" key="4">
    <source>
        <dbReference type="ARBA" id="ARBA00022679"/>
    </source>
</evidence>
<evidence type="ECO:0000256" key="2">
    <source>
        <dbReference type="ARBA" id="ARBA00012438"/>
    </source>
</evidence>
<proteinExistence type="predicted"/>
<reference evidence="14 15" key="1">
    <citation type="submission" date="2020-04" db="EMBL/GenBank/DDBJ databases">
        <title>Luteolibacter sp. G-1-1-1 isolated from soil.</title>
        <authorList>
            <person name="Dahal R.H."/>
        </authorList>
    </citation>
    <scope>NUCLEOTIDE SEQUENCE [LARGE SCALE GENOMIC DNA]</scope>
    <source>
        <strain evidence="14 15">G-1-1-1</strain>
    </source>
</reference>
<dbReference type="PROSITE" id="PS50113">
    <property type="entry name" value="PAC"/>
    <property type="match status" value="1"/>
</dbReference>
<sequence>MSTSPQTENQLLAENVELRARLQEIEETLRAIRHGEVDALVVDGSSGPQVYILQTSDSESNRFRSDILSKVTDAVVAIDEDFHVIYLNAAAEEQYEVKASEALGQHLKTLYDYRWIREGDKQQAKEALDQTGHWRGENIHILRSGEKIFVESAVSRLYDKDGTPSGLLSVIRNVTGRRVAEAALRDSEERYRTLFETIDEGFCVIEMIFDEDQKPVDYAFVQISPSFVKQTGLGDVVGKRMRDLIPEHEDHWFETYGRVAMTGESARFVNHAKGLNRWYDVHASRFGAAEQRRVAVLFNDITERKLADEALRESERTLAAQAAALRQADRNKDEFLAMLAHELRNPLAPLRNAAEILQTEGVSEDDRARSQTLISRQIENMSRMIDDLLDVSRITEGKIELRKESIELEAILLAAANIARSNCSANGQSFELSLPSEPLFLNADGTRLEQILGNLLGNACKYSGAGSHIVLSAERDDCSGRPQVMIRVRDNGIGIDPQLLPRVFELFVQASRTLDRAHGGLGIGLTIVHRLVKLHGGSIEARSDGLGRGAEFIVRLPVLDGVPASKVHDSEIAPQQRSLRMLIVDDNRDAAETMAMLQGMLGHETRVAHAGPDALVLAGEFIPEVVILDIGLPGMDGFEVARKLREMPSMKDAFLIALTGYGSGNDRQLAKEAGFDEHLTKPADLNLLKRWLLERGRVSAS</sequence>
<organism evidence="14 15">
    <name type="scientific">Luteolibacter luteus</name>
    <dbReference type="NCBI Taxonomy" id="2728835"/>
    <lineage>
        <taxon>Bacteria</taxon>
        <taxon>Pseudomonadati</taxon>
        <taxon>Verrucomicrobiota</taxon>
        <taxon>Verrucomicrobiia</taxon>
        <taxon>Verrucomicrobiales</taxon>
        <taxon>Verrucomicrobiaceae</taxon>
        <taxon>Luteolibacter</taxon>
    </lineage>
</organism>
<evidence type="ECO:0000313" key="14">
    <source>
        <dbReference type="EMBL" id="QJE95468.1"/>
    </source>
</evidence>
<dbReference type="Pfam" id="PF00512">
    <property type="entry name" value="HisKA"/>
    <property type="match status" value="1"/>
</dbReference>
<dbReference type="Gene3D" id="1.10.287.130">
    <property type="match status" value="1"/>
</dbReference>
<evidence type="ECO:0000259" key="13">
    <source>
        <dbReference type="PROSITE" id="PS50113"/>
    </source>
</evidence>
<dbReference type="Pfam" id="PF00072">
    <property type="entry name" value="Response_reg"/>
    <property type="match status" value="1"/>
</dbReference>
<dbReference type="EMBL" id="CP051774">
    <property type="protein sequence ID" value="QJE95468.1"/>
    <property type="molecule type" value="Genomic_DNA"/>
</dbReference>
<dbReference type="Gene3D" id="3.30.450.20">
    <property type="entry name" value="PAS domain"/>
    <property type="match status" value="2"/>
</dbReference>
<dbReference type="SUPFAM" id="SSF55874">
    <property type="entry name" value="ATPase domain of HSP90 chaperone/DNA topoisomerase II/histidine kinase"/>
    <property type="match status" value="1"/>
</dbReference>
<evidence type="ECO:0000259" key="10">
    <source>
        <dbReference type="PROSITE" id="PS50109"/>
    </source>
</evidence>
<accession>A0A858RFZ1</accession>
<evidence type="ECO:0000256" key="3">
    <source>
        <dbReference type="ARBA" id="ARBA00022553"/>
    </source>
</evidence>
<dbReference type="RefSeq" id="WP_169453782.1">
    <property type="nucleotide sequence ID" value="NZ_CP051774.1"/>
</dbReference>
<dbReference type="InterPro" id="IPR013767">
    <property type="entry name" value="PAS_fold"/>
</dbReference>
<dbReference type="SUPFAM" id="SSF47384">
    <property type="entry name" value="Homodimeric domain of signal transducing histidine kinase"/>
    <property type="match status" value="1"/>
</dbReference>
<comment type="catalytic activity">
    <reaction evidence="1">
        <text>ATP + protein L-histidine = ADP + protein N-phospho-L-histidine.</text>
        <dbReference type="EC" id="2.7.13.3"/>
    </reaction>
</comment>
<dbReference type="PANTHER" id="PTHR43547">
    <property type="entry name" value="TWO-COMPONENT HISTIDINE KINASE"/>
    <property type="match status" value="1"/>
</dbReference>
<keyword evidence="7" id="KW-0472">Membrane</keyword>
<dbReference type="PROSITE" id="PS50109">
    <property type="entry name" value="HIS_KIN"/>
    <property type="match status" value="1"/>
</dbReference>
<dbReference type="PROSITE" id="PS50112">
    <property type="entry name" value="PAS"/>
    <property type="match status" value="1"/>
</dbReference>
<dbReference type="Gene3D" id="3.40.50.2300">
    <property type="match status" value="1"/>
</dbReference>
<dbReference type="SMART" id="SM00091">
    <property type="entry name" value="PAS"/>
    <property type="match status" value="2"/>
</dbReference>
<keyword evidence="6" id="KW-0902">Two-component regulatory system</keyword>
<dbReference type="EC" id="2.7.13.3" evidence="2"/>
<feature type="domain" description="PAS" evidence="12">
    <location>
        <begin position="60"/>
        <end position="113"/>
    </location>
</feature>
<feature type="domain" description="Response regulatory" evidence="11">
    <location>
        <begin position="580"/>
        <end position="696"/>
    </location>
</feature>
<dbReference type="InterPro" id="IPR011006">
    <property type="entry name" value="CheY-like_superfamily"/>
</dbReference>
<dbReference type="FunFam" id="1.10.287.130:FF:000001">
    <property type="entry name" value="Two-component sensor histidine kinase"/>
    <property type="match status" value="1"/>
</dbReference>
<dbReference type="CDD" id="cd00130">
    <property type="entry name" value="PAS"/>
    <property type="match status" value="1"/>
</dbReference>
<evidence type="ECO:0000256" key="1">
    <source>
        <dbReference type="ARBA" id="ARBA00000085"/>
    </source>
</evidence>
<keyword evidence="9" id="KW-0175">Coiled coil</keyword>
<dbReference type="GO" id="GO:0006355">
    <property type="term" value="P:regulation of DNA-templated transcription"/>
    <property type="evidence" value="ECO:0007669"/>
    <property type="project" value="InterPro"/>
</dbReference>
<dbReference type="SMART" id="SM00387">
    <property type="entry name" value="HATPase_c"/>
    <property type="match status" value="1"/>
</dbReference>
<dbReference type="SUPFAM" id="SSF55785">
    <property type="entry name" value="PYP-like sensor domain (PAS domain)"/>
    <property type="match status" value="2"/>
</dbReference>
<dbReference type="CDD" id="cd17580">
    <property type="entry name" value="REC_2_DhkD-like"/>
    <property type="match status" value="1"/>
</dbReference>
<feature type="domain" description="PAC" evidence="13">
    <location>
        <begin position="130"/>
        <end position="186"/>
    </location>
</feature>
<keyword evidence="3 8" id="KW-0597">Phosphoprotein</keyword>
<dbReference type="CDD" id="cd00082">
    <property type="entry name" value="HisKA"/>
    <property type="match status" value="1"/>
</dbReference>
<dbReference type="InterPro" id="IPR035965">
    <property type="entry name" value="PAS-like_dom_sf"/>
</dbReference>
<dbReference type="InterPro" id="IPR036890">
    <property type="entry name" value="HATPase_C_sf"/>
</dbReference>
<evidence type="ECO:0000259" key="12">
    <source>
        <dbReference type="PROSITE" id="PS50112"/>
    </source>
</evidence>
<dbReference type="PROSITE" id="PS50110">
    <property type="entry name" value="RESPONSE_REGULATORY"/>
    <property type="match status" value="1"/>
</dbReference>
<dbReference type="PRINTS" id="PR00344">
    <property type="entry name" value="BCTRLSENSOR"/>
</dbReference>
<keyword evidence="4" id="KW-0808">Transferase</keyword>
<evidence type="ECO:0000256" key="8">
    <source>
        <dbReference type="PROSITE-ProRule" id="PRU00169"/>
    </source>
</evidence>
<name>A0A858RFZ1_9BACT</name>
<dbReference type="AlphaFoldDB" id="A0A858RFZ1"/>
<dbReference type="SUPFAM" id="SSF52172">
    <property type="entry name" value="CheY-like"/>
    <property type="match status" value="1"/>
</dbReference>
<evidence type="ECO:0000256" key="6">
    <source>
        <dbReference type="ARBA" id="ARBA00023012"/>
    </source>
</evidence>
<dbReference type="Gene3D" id="3.30.565.10">
    <property type="entry name" value="Histidine kinase-like ATPase, C-terminal domain"/>
    <property type="match status" value="1"/>
</dbReference>
<feature type="modified residue" description="4-aspartylphosphate" evidence="8">
    <location>
        <position position="629"/>
    </location>
</feature>
<dbReference type="Pfam" id="PF13188">
    <property type="entry name" value="PAS_8"/>
    <property type="match status" value="1"/>
</dbReference>
<dbReference type="GO" id="GO:0000155">
    <property type="term" value="F:phosphorelay sensor kinase activity"/>
    <property type="evidence" value="ECO:0007669"/>
    <property type="project" value="InterPro"/>
</dbReference>
<evidence type="ECO:0000313" key="15">
    <source>
        <dbReference type="Proteomes" id="UP000501812"/>
    </source>
</evidence>
<dbReference type="SMART" id="SM00448">
    <property type="entry name" value="REC"/>
    <property type="match status" value="1"/>
</dbReference>
<dbReference type="Proteomes" id="UP000501812">
    <property type="component" value="Chromosome"/>
</dbReference>
<dbReference type="PANTHER" id="PTHR43547:SF2">
    <property type="entry name" value="HYBRID SIGNAL TRANSDUCTION HISTIDINE KINASE C"/>
    <property type="match status" value="1"/>
</dbReference>
<dbReference type="InterPro" id="IPR004358">
    <property type="entry name" value="Sig_transdc_His_kin-like_C"/>
</dbReference>
<dbReference type="InterPro" id="IPR005467">
    <property type="entry name" value="His_kinase_dom"/>
</dbReference>
<evidence type="ECO:0000256" key="9">
    <source>
        <dbReference type="SAM" id="Coils"/>
    </source>
</evidence>
<evidence type="ECO:0000259" key="11">
    <source>
        <dbReference type="PROSITE" id="PS50110"/>
    </source>
</evidence>
<dbReference type="NCBIfam" id="TIGR00229">
    <property type="entry name" value="sensory_box"/>
    <property type="match status" value="2"/>
</dbReference>
<dbReference type="InterPro" id="IPR003661">
    <property type="entry name" value="HisK_dim/P_dom"/>
</dbReference>
<dbReference type="InterPro" id="IPR001789">
    <property type="entry name" value="Sig_transdc_resp-reg_receiver"/>
</dbReference>
<dbReference type="InterPro" id="IPR036097">
    <property type="entry name" value="HisK_dim/P_sf"/>
</dbReference>
<gene>
    <name evidence="14" type="ORF">HHL09_06625</name>
</gene>
<feature type="domain" description="Histidine kinase" evidence="10">
    <location>
        <begin position="338"/>
        <end position="560"/>
    </location>
</feature>
<dbReference type="Pfam" id="PF02518">
    <property type="entry name" value="HATPase_c"/>
    <property type="match status" value="1"/>
</dbReference>
<dbReference type="InterPro" id="IPR000700">
    <property type="entry name" value="PAS-assoc_C"/>
</dbReference>
<feature type="coiled-coil region" evidence="9">
    <location>
        <begin position="8"/>
        <end position="35"/>
    </location>
</feature>
<dbReference type="InterPro" id="IPR000014">
    <property type="entry name" value="PAS"/>
</dbReference>
<keyword evidence="15" id="KW-1185">Reference proteome</keyword>
<dbReference type="FunFam" id="3.30.565.10:FF:000006">
    <property type="entry name" value="Sensor histidine kinase WalK"/>
    <property type="match status" value="1"/>
</dbReference>
<evidence type="ECO:0000256" key="7">
    <source>
        <dbReference type="ARBA" id="ARBA00023136"/>
    </source>
</evidence>